<dbReference type="InterPro" id="IPR001647">
    <property type="entry name" value="HTH_TetR"/>
</dbReference>
<dbReference type="PANTHER" id="PTHR30055:SF240">
    <property type="entry name" value="HTH-TYPE TRANSCRIPTIONAL REGULATOR ACRR"/>
    <property type="match status" value="1"/>
</dbReference>
<dbReference type="InterPro" id="IPR013572">
    <property type="entry name" value="Tscrpt_reg_MAATS_C"/>
</dbReference>
<evidence type="ECO:0000256" key="1">
    <source>
        <dbReference type="ARBA" id="ARBA00022491"/>
    </source>
</evidence>
<dbReference type="PANTHER" id="PTHR30055">
    <property type="entry name" value="HTH-TYPE TRANSCRIPTIONAL REGULATOR RUTR"/>
    <property type="match status" value="1"/>
</dbReference>
<dbReference type="AlphaFoldDB" id="A0A0G3BUV8"/>
<feature type="DNA-binding region" description="H-T-H motif" evidence="5">
    <location>
        <begin position="33"/>
        <end position="52"/>
    </location>
</feature>
<dbReference type="InterPro" id="IPR036271">
    <property type="entry name" value="Tet_transcr_reg_TetR-rel_C_sf"/>
</dbReference>
<dbReference type="SUPFAM" id="SSF46689">
    <property type="entry name" value="Homeodomain-like"/>
    <property type="match status" value="1"/>
</dbReference>
<dbReference type="PROSITE" id="PS50977">
    <property type="entry name" value="HTH_TETR_2"/>
    <property type="match status" value="1"/>
</dbReference>
<dbReference type="GO" id="GO:0003700">
    <property type="term" value="F:DNA-binding transcription factor activity"/>
    <property type="evidence" value="ECO:0007669"/>
    <property type="project" value="TreeGrafter"/>
</dbReference>
<keyword evidence="8" id="KW-1185">Reference proteome</keyword>
<dbReference type="InterPro" id="IPR050109">
    <property type="entry name" value="HTH-type_TetR-like_transc_reg"/>
</dbReference>
<gene>
    <name evidence="7" type="primary">acrR</name>
    <name evidence="7" type="ORF">AAW51_5072</name>
</gene>
<dbReference type="KEGG" id="pbh:AAW51_5072"/>
<dbReference type="Gene3D" id="1.10.357.10">
    <property type="entry name" value="Tetracycline Repressor, domain 2"/>
    <property type="match status" value="1"/>
</dbReference>
<feature type="domain" description="HTH tetR-type" evidence="6">
    <location>
        <begin position="10"/>
        <end position="70"/>
    </location>
</feature>
<evidence type="ECO:0000313" key="7">
    <source>
        <dbReference type="EMBL" id="AKJ31763.1"/>
    </source>
</evidence>
<dbReference type="Proteomes" id="UP000035352">
    <property type="component" value="Chromosome"/>
</dbReference>
<dbReference type="STRING" id="413882.AAW51_5072"/>
<keyword evidence="3 5" id="KW-0238">DNA-binding</keyword>
<dbReference type="Pfam" id="PF00440">
    <property type="entry name" value="TetR_N"/>
    <property type="match status" value="1"/>
</dbReference>
<dbReference type="PROSITE" id="PS01081">
    <property type="entry name" value="HTH_TETR_1"/>
    <property type="match status" value="1"/>
</dbReference>
<dbReference type="InterPro" id="IPR009057">
    <property type="entry name" value="Homeodomain-like_sf"/>
</dbReference>
<keyword evidence="1" id="KW-0678">Repressor</keyword>
<dbReference type="Pfam" id="PF08361">
    <property type="entry name" value="TetR_C_2"/>
    <property type="match status" value="1"/>
</dbReference>
<dbReference type="SUPFAM" id="SSF48498">
    <property type="entry name" value="Tetracyclin repressor-like, C-terminal domain"/>
    <property type="match status" value="1"/>
</dbReference>
<keyword evidence="2" id="KW-0805">Transcription regulation</keyword>
<evidence type="ECO:0000256" key="5">
    <source>
        <dbReference type="PROSITE-ProRule" id="PRU00335"/>
    </source>
</evidence>
<sequence length="211" mass="23639">MARRTKEEAEQTRRQILAAARETFHSRGVGNTSLEHIAQAAGLTRGAIYWHFANKEQLFKAMCQEVTIPLVDQMDYTLLQDPHADPLQRVANFLMQFVAALSQNSSLLSTMEILNFKCEFVGELARDLTDYIERNEECLAKLQQAYLAASRAQQLRPGLTPKLAALETLVFLTGLLRLRLLGVPAFQKCPELKALIAAHVDSRRLCLKSAG</sequence>
<evidence type="ECO:0000256" key="2">
    <source>
        <dbReference type="ARBA" id="ARBA00023015"/>
    </source>
</evidence>
<accession>A0A0G3BUV8</accession>
<dbReference type="EMBL" id="CP011371">
    <property type="protein sequence ID" value="AKJ31763.1"/>
    <property type="molecule type" value="Genomic_DNA"/>
</dbReference>
<organism evidence="7 8">
    <name type="scientific">Caldimonas brevitalea</name>
    <dbReference type="NCBI Taxonomy" id="413882"/>
    <lineage>
        <taxon>Bacteria</taxon>
        <taxon>Pseudomonadati</taxon>
        <taxon>Pseudomonadota</taxon>
        <taxon>Betaproteobacteria</taxon>
        <taxon>Burkholderiales</taxon>
        <taxon>Sphaerotilaceae</taxon>
        <taxon>Caldimonas</taxon>
    </lineage>
</organism>
<dbReference type="PRINTS" id="PR00455">
    <property type="entry name" value="HTHTETR"/>
</dbReference>
<keyword evidence="4" id="KW-0804">Transcription</keyword>
<dbReference type="GO" id="GO:0000976">
    <property type="term" value="F:transcription cis-regulatory region binding"/>
    <property type="evidence" value="ECO:0007669"/>
    <property type="project" value="TreeGrafter"/>
</dbReference>
<dbReference type="RefSeq" id="WP_047196836.1">
    <property type="nucleotide sequence ID" value="NZ_CP011371.1"/>
</dbReference>
<evidence type="ECO:0000313" key="8">
    <source>
        <dbReference type="Proteomes" id="UP000035352"/>
    </source>
</evidence>
<reference evidence="7 8" key="1">
    <citation type="submission" date="2015-05" db="EMBL/GenBank/DDBJ databases">
        <authorList>
            <person name="Tang B."/>
            <person name="Yu Y."/>
        </authorList>
    </citation>
    <scope>NUCLEOTIDE SEQUENCE [LARGE SCALE GENOMIC DNA]</scope>
    <source>
        <strain evidence="7 8">DSM 7029</strain>
    </source>
</reference>
<evidence type="ECO:0000256" key="4">
    <source>
        <dbReference type="ARBA" id="ARBA00023163"/>
    </source>
</evidence>
<evidence type="ECO:0000256" key="3">
    <source>
        <dbReference type="ARBA" id="ARBA00023125"/>
    </source>
</evidence>
<evidence type="ECO:0000259" key="6">
    <source>
        <dbReference type="PROSITE" id="PS50977"/>
    </source>
</evidence>
<dbReference type="InterPro" id="IPR023772">
    <property type="entry name" value="DNA-bd_HTH_TetR-type_CS"/>
</dbReference>
<protein>
    <submittedName>
        <fullName evidence="7">TetR/AcrR family transcriptional regulator, acrAB operon repressor</fullName>
    </submittedName>
</protein>
<name>A0A0G3BUV8_9BURK</name>
<proteinExistence type="predicted"/>